<evidence type="ECO:0000256" key="5">
    <source>
        <dbReference type="ARBA" id="ARBA00022475"/>
    </source>
</evidence>
<keyword evidence="8" id="KW-0479">Metal-binding</keyword>
<evidence type="ECO:0000256" key="17">
    <source>
        <dbReference type="ARBA" id="ARBA00023136"/>
    </source>
</evidence>
<feature type="compositionally biased region" description="Polar residues" evidence="24">
    <location>
        <begin position="130"/>
        <end position="147"/>
    </location>
</feature>
<feature type="compositionally biased region" description="Polar residues" evidence="24">
    <location>
        <begin position="821"/>
        <end position="833"/>
    </location>
</feature>
<keyword evidence="17 23" id="KW-0472">Membrane</keyword>
<dbReference type="GO" id="GO:0005921">
    <property type="term" value="C:gap junction"/>
    <property type="evidence" value="ECO:0007669"/>
    <property type="project" value="UniProtKB-SubCell"/>
</dbReference>
<comment type="function">
    <text evidence="23">Structural component of the gap junctions.</text>
</comment>
<dbReference type="PROSITE" id="PS51013">
    <property type="entry name" value="PANNEXIN"/>
    <property type="match status" value="1"/>
</dbReference>
<evidence type="ECO:0000313" key="26">
    <source>
        <dbReference type="EMBL" id="KAK7083113.1"/>
    </source>
</evidence>
<keyword evidence="7 23" id="KW-0812">Transmembrane</keyword>
<dbReference type="GO" id="GO:0005524">
    <property type="term" value="F:ATP binding"/>
    <property type="evidence" value="ECO:0007669"/>
    <property type="project" value="UniProtKB-UniRule"/>
</dbReference>
<reference evidence="26 27" key="1">
    <citation type="submission" date="2023-11" db="EMBL/GenBank/DDBJ databases">
        <title>Halocaridina rubra genome assembly.</title>
        <authorList>
            <person name="Smith C."/>
        </authorList>
    </citation>
    <scope>NUCLEOTIDE SEQUENCE [LARGE SCALE GENOMIC DNA]</scope>
    <source>
        <strain evidence="26">EP-1</strain>
        <tissue evidence="26">Whole</tissue>
    </source>
</reference>
<evidence type="ECO:0000256" key="14">
    <source>
        <dbReference type="ARBA" id="ARBA00022949"/>
    </source>
</evidence>
<feature type="transmembrane region" description="Helical" evidence="23">
    <location>
        <begin position="1203"/>
        <end position="1230"/>
    </location>
</feature>
<dbReference type="Pfam" id="PF00069">
    <property type="entry name" value="Pkinase"/>
    <property type="match status" value="1"/>
</dbReference>
<feature type="region of interest" description="Disordered" evidence="24">
    <location>
        <begin position="54"/>
        <end position="80"/>
    </location>
</feature>
<evidence type="ECO:0000256" key="3">
    <source>
        <dbReference type="ARBA" id="ARBA00004651"/>
    </source>
</evidence>
<dbReference type="GO" id="GO:0005634">
    <property type="term" value="C:nucleus"/>
    <property type="evidence" value="ECO:0007669"/>
    <property type="project" value="UniProtKB-SubCell"/>
</dbReference>
<feature type="compositionally biased region" description="Polar residues" evidence="24">
    <location>
        <begin position="860"/>
        <end position="873"/>
    </location>
</feature>
<name>A0AAN8XNN6_HALRR</name>
<evidence type="ECO:0000256" key="8">
    <source>
        <dbReference type="ARBA" id="ARBA00022723"/>
    </source>
</evidence>
<keyword evidence="10" id="KW-0418">Kinase</keyword>
<comment type="subcellular location">
    <subcellularLocation>
        <location evidence="2">Cell junction</location>
        <location evidence="2">Gap junction</location>
    </subcellularLocation>
    <subcellularLocation>
        <location evidence="3 23">Cell membrane</location>
        <topology evidence="3 23">Multi-pass membrane protein</topology>
    </subcellularLocation>
    <subcellularLocation>
        <location evidence="1">Nucleus</location>
    </subcellularLocation>
</comment>
<dbReference type="SUPFAM" id="SSF56112">
    <property type="entry name" value="Protein kinase-like (PK-like)"/>
    <property type="match status" value="1"/>
</dbReference>
<dbReference type="InterPro" id="IPR000719">
    <property type="entry name" value="Prot_kinase_dom"/>
</dbReference>
<protein>
    <recommendedName>
        <fullName evidence="23">Innexin</fullName>
    </recommendedName>
</protein>
<keyword evidence="9 22" id="KW-0547">Nucleotide-binding</keyword>
<evidence type="ECO:0000256" key="12">
    <source>
        <dbReference type="ARBA" id="ARBA00022842"/>
    </source>
</evidence>
<dbReference type="InterPro" id="IPR050339">
    <property type="entry name" value="CC_SR_Kinase"/>
</dbReference>
<keyword evidence="5" id="KW-1003">Cell membrane</keyword>
<dbReference type="GO" id="GO:0034220">
    <property type="term" value="P:monoatomic ion transmembrane transport"/>
    <property type="evidence" value="ECO:0007669"/>
    <property type="project" value="UniProtKB-KW"/>
</dbReference>
<feature type="compositionally biased region" description="Polar residues" evidence="24">
    <location>
        <begin position="68"/>
        <end position="79"/>
    </location>
</feature>
<comment type="similarity">
    <text evidence="23">Belongs to the pannexin family.</text>
</comment>
<feature type="compositionally biased region" description="Polar residues" evidence="24">
    <location>
        <begin position="784"/>
        <end position="796"/>
    </location>
</feature>
<dbReference type="GO" id="GO:0005737">
    <property type="term" value="C:cytoplasm"/>
    <property type="evidence" value="ECO:0007669"/>
    <property type="project" value="TreeGrafter"/>
</dbReference>
<evidence type="ECO:0000256" key="16">
    <source>
        <dbReference type="ARBA" id="ARBA00023065"/>
    </source>
</evidence>
<evidence type="ECO:0000256" key="1">
    <source>
        <dbReference type="ARBA" id="ARBA00004123"/>
    </source>
</evidence>
<feature type="transmembrane region" description="Helical" evidence="23">
    <location>
        <begin position="974"/>
        <end position="996"/>
    </location>
</feature>
<evidence type="ECO:0000256" key="4">
    <source>
        <dbReference type="ARBA" id="ARBA00022448"/>
    </source>
</evidence>
<evidence type="ECO:0000256" key="24">
    <source>
        <dbReference type="SAM" id="MobiDB-lite"/>
    </source>
</evidence>
<keyword evidence="11 22" id="KW-0067">ATP-binding</keyword>
<keyword evidence="13" id="KW-0303">Gap junction</keyword>
<feature type="transmembrane region" description="Helical" evidence="23">
    <location>
        <begin position="1041"/>
        <end position="1061"/>
    </location>
</feature>
<feature type="domain" description="Protein kinase" evidence="25">
    <location>
        <begin position="251"/>
        <end position="526"/>
    </location>
</feature>
<feature type="compositionally biased region" description="Basic residues" evidence="24">
    <location>
        <begin position="741"/>
        <end position="753"/>
    </location>
</feature>
<dbReference type="PROSITE" id="PS00108">
    <property type="entry name" value="PROTEIN_KINASE_ST"/>
    <property type="match status" value="1"/>
</dbReference>
<evidence type="ECO:0000259" key="25">
    <source>
        <dbReference type="PROSITE" id="PS50011"/>
    </source>
</evidence>
<dbReference type="Gene3D" id="1.10.510.10">
    <property type="entry name" value="Transferase(Phosphotransferase) domain 1"/>
    <property type="match status" value="1"/>
</dbReference>
<sequence length="1403" mass="158356">MCAVISKMEVAMKLDFSSCVEEEMNTSYPTFSTGCDFGSDEIAFRNEVCTPSPARLFSPRKSSRPPARNTNENLNSSAEVSPPYKKIRALRLFDSPATPKTILLKSTEDGHSHSSSASSVVRPHSRTRLFPSSRTRNSVSSWNSAVTPSPPAALQSSFSSGSSNNKGRTKQVANINPFTPSGMLLSTRKRTRSRREHETSKGETEIPVDMDTSLDECCCDDSCDEYEDEIGRPTKRLAMHEANVSRYNHEFLELSLIGQGEFGGVYKCRHRLDGCIYAIKKSLKPVAGSVNERIALNEVYAHAVLGKHPHVVRYYSAWAENDHMIIQNEYCNGGSLADLVETCKKTGRRLSENFIKQVLLHAAKGLKYIHSQQLVHMDIKSANIFVSREKKVKLPVEDSADDGFEEEHIEDIEEVTYKIGDLGHVTSILNPQVEEGDCRYLPREILQDDFSHLQKADVFALGLTMYEAARGKPLPLNGEEWHKIRNAELEPLPGYSVEFQKLLKQMVHPDPVARPTAVQLVHHPSLCPPTSLSRTELRRELNAERLKNEILSRQLKEAAKCLQSLTPNVASTIAAVASGVLAGVASTPVGVHPFSQRSGPTTRNSRLIELNPTNIHAMDGDDRSDMSDDGDNQDFCDEGNDSNGDNNAGRGSDRSDDEKISDKSNDSSDNGASDCTDADNGNSSNDEDYEGDTTANLNTSSVCEADISSVTTDTIVEVDVNASNTYNDQIENRDTGGSWHNRGRGGRRPRGRKYNLNNRGGGNAQVRSGNATENPRKIEDNRSQGDSGCSSKSNIGRFNRGGKQFNRGSGNFGKRSDSGNDSRQQISGNQNLFIDSPLKFDEGKLDFGEQLSQKKIYDRNPNSGSSFGKKSYTSSGHFSNSSKNHGNNSSFDNRNNTSNNHNKRNSSGSNNYNNYNDNSKKHNNSSGNDKNSKNKNNVYDDNSKNFLKYVTLLINPFWRRREKAEPIDSFVLKLHYSTSVCIFLLLFFVVQGNWFLREAIKCISGHDPQHQLDFHKINFCLSYAYICEPDMNSADHCRRRYLLFYRWLYLCFLLVSAIYYLPRFLAKKMMNPRLKKLLTDLSYDEDRYDSTNWETDAQKMLIYMESHRRRNSQYVWLIVCHILALGIDVAVITFFNFLLHDRFLELMYAAYPYHRELPYFSDYISQTFPPFANCTIHVENLINNQREERFGCYLYLMELYEKLFVVVWVWLATLTVVTVVSLVVLIILALPPFSCLFLHLYSTSDRISCAQRKIMRMCSVSDLYALYLMKRYRSEDIFVKFLTKFVQNYEESLQEVIVSSKGVGVIDDKSSRSSLEGDWSMQGRDWSKSTYPNPALPCAPKFPDGLQYPPMGFVSSSNGQDFRFRKANHTSPSKRMAPPPPLHPLRLSNQKFKNDLEPIQEVP</sequence>
<evidence type="ECO:0000256" key="6">
    <source>
        <dbReference type="ARBA" id="ARBA00022679"/>
    </source>
</evidence>
<feature type="region of interest" description="Disordered" evidence="24">
    <location>
        <begin position="852"/>
        <end position="939"/>
    </location>
</feature>
<keyword evidence="6 26" id="KW-0808">Transferase</keyword>
<evidence type="ECO:0000256" key="11">
    <source>
        <dbReference type="ARBA" id="ARBA00022840"/>
    </source>
</evidence>
<evidence type="ECO:0000256" key="2">
    <source>
        <dbReference type="ARBA" id="ARBA00004610"/>
    </source>
</evidence>
<evidence type="ECO:0000256" key="23">
    <source>
        <dbReference type="RuleBase" id="RU010713"/>
    </source>
</evidence>
<comment type="similarity">
    <text evidence="21">Belongs to the protein kinase superfamily. Ser/Thr protein kinase family. GCN2 subfamily.</text>
</comment>
<keyword evidence="18" id="KW-0829">Tyrosine-protein kinase</keyword>
<feature type="compositionally biased region" description="Polar residues" evidence="24">
    <location>
        <begin position="595"/>
        <end position="605"/>
    </location>
</feature>
<feature type="compositionally biased region" description="Low complexity" evidence="24">
    <location>
        <begin position="113"/>
        <end position="122"/>
    </location>
</feature>
<feature type="compositionally biased region" description="Basic and acidic residues" evidence="24">
    <location>
        <begin position="774"/>
        <end position="783"/>
    </location>
</feature>
<evidence type="ECO:0000256" key="15">
    <source>
        <dbReference type="ARBA" id="ARBA00022989"/>
    </source>
</evidence>
<feature type="compositionally biased region" description="Low complexity" evidence="24">
    <location>
        <begin position="874"/>
        <end position="917"/>
    </location>
</feature>
<dbReference type="EMBL" id="JAXCGZ010003806">
    <property type="protein sequence ID" value="KAK7083113.1"/>
    <property type="molecule type" value="Genomic_DNA"/>
</dbReference>
<keyword evidence="27" id="KW-1185">Reference proteome</keyword>
<dbReference type="FunFam" id="3.30.200.20:FF:000115">
    <property type="entry name" value="Wee1-like kinase 2"/>
    <property type="match status" value="1"/>
</dbReference>
<feature type="binding site" evidence="22">
    <location>
        <position position="281"/>
    </location>
    <ligand>
        <name>ATP</name>
        <dbReference type="ChEBI" id="CHEBI:30616"/>
    </ligand>
</feature>
<keyword evidence="20 23" id="KW-0407">Ion channel</keyword>
<dbReference type="GO" id="GO:0004713">
    <property type="term" value="F:protein tyrosine kinase activity"/>
    <property type="evidence" value="ECO:0007669"/>
    <property type="project" value="UniProtKB-KW"/>
</dbReference>
<dbReference type="GO" id="GO:0046872">
    <property type="term" value="F:metal ion binding"/>
    <property type="evidence" value="ECO:0007669"/>
    <property type="project" value="UniProtKB-KW"/>
</dbReference>
<organism evidence="26 27">
    <name type="scientific">Halocaridina rubra</name>
    <name type="common">Hawaiian red shrimp</name>
    <dbReference type="NCBI Taxonomy" id="373956"/>
    <lineage>
        <taxon>Eukaryota</taxon>
        <taxon>Metazoa</taxon>
        <taxon>Ecdysozoa</taxon>
        <taxon>Arthropoda</taxon>
        <taxon>Crustacea</taxon>
        <taxon>Multicrustacea</taxon>
        <taxon>Malacostraca</taxon>
        <taxon>Eumalacostraca</taxon>
        <taxon>Eucarida</taxon>
        <taxon>Decapoda</taxon>
        <taxon>Pleocyemata</taxon>
        <taxon>Caridea</taxon>
        <taxon>Atyoidea</taxon>
        <taxon>Atyidae</taxon>
        <taxon>Halocaridina</taxon>
    </lineage>
</organism>
<feature type="region of interest" description="Disordered" evidence="24">
    <location>
        <begin position="105"/>
        <end position="205"/>
    </location>
</feature>
<feature type="compositionally biased region" description="Low complexity" evidence="24">
    <location>
        <begin position="924"/>
        <end position="939"/>
    </location>
</feature>
<keyword evidence="12" id="KW-0460">Magnesium</keyword>
<evidence type="ECO:0000256" key="9">
    <source>
        <dbReference type="ARBA" id="ARBA00022741"/>
    </source>
</evidence>
<evidence type="ECO:0000313" key="27">
    <source>
        <dbReference type="Proteomes" id="UP001381693"/>
    </source>
</evidence>
<keyword evidence="15 23" id="KW-1133">Transmembrane helix</keyword>
<feature type="compositionally biased region" description="Basic and acidic residues" evidence="24">
    <location>
        <begin position="195"/>
        <end position="204"/>
    </location>
</feature>
<dbReference type="PROSITE" id="PS00107">
    <property type="entry name" value="PROTEIN_KINASE_ATP"/>
    <property type="match status" value="1"/>
</dbReference>
<evidence type="ECO:0000256" key="10">
    <source>
        <dbReference type="ARBA" id="ARBA00022777"/>
    </source>
</evidence>
<feature type="region of interest" description="Disordered" evidence="24">
    <location>
        <begin position="726"/>
        <end position="835"/>
    </location>
</feature>
<feature type="compositionally biased region" description="Acidic residues" evidence="24">
    <location>
        <begin position="627"/>
        <end position="640"/>
    </location>
</feature>
<keyword evidence="4 23" id="KW-0813">Transport</keyword>
<evidence type="ECO:0000256" key="20">
    <source>
        <dbReference type="ARBA" id="ARBA00023303"/>
    </source>
</evidence>
<evidence type="ECO:0000256" key="21">
    <source>
        <dbReference type="ARBA" id="ARBA00037982"/>
    </source>
</evidence>
<dbReference type="PANTHER" id="PTHR11042:SF185">
    <property type="entry name" value="WEE1-LIKE PROTEIN KINASE"/>
    <property type="match status" value="1"/>
</dbReference>
<keyword evidence="16 23" id="KW-0406">Ion transport</keyword>
<dbReference type="PROSITE" id="PS50011">
    <property type="entry name" value="PROTEIN_KINASE_DOM"/>
    <property type="match status" value="1"/>
</dbReference>
<dbReference type="Proteomes" id="UP001381693">
    <property type="component" value="Unassembled WGS sequence"/>
</dbReference>
<dbReference type="InterPro" id="IPR000990">
    <property type="entry name" value="Innexin"/>
</dbReference>
<dbReference type="InterPro" id="IPR008271">
    <property type="entry name" value="Ser/Thr_kinase_AS"/>
</dbReference>
<feature type="transmembrane region" description="Helical" evidence="23">
    <location>
        <begin position="1114"/>
        <end position="1139"/>
    </location>
</feature>
<evidence type="ECO:0000256" key="22">
    <source>
        <dbReference type="PROSITE-ProRule" id="PRU10141"/>
    </source>
</evidence>
<gene>
    <name evidence="26" type="primary">WEE1_1</name>
    <name evidence="23" type="synonym">inx</name>
    <name evidence="26" type="ORF">SK128_002147</name>
</gene>
<dbReference type="InterPro" id="IPR011009">
    <property type="entry name" value="Kinase-like_dom_sf"/>
</dbReference>
<dbReference type="FunFam" id="1.10.510.10:FF:000989">
    <property type="entry name" value="Wee1-like protein kinase"/>
    <property type="match status" value="1"/>
</dbReference>
<keyword evidence="14" id="KW-0965">Cell junction</keyword>
<proteinExistence type="inferred from homology"/>
<feature type="compositionally biased region" description="Basic and acidic residues" evidence="24">
    <location>
        <begin position="651"/>
        <end position="666"/>
    </location>
</feature>
<accession>A0AAN8XNN6</accession>
<evidence type="ECO:0000256" key="18">
    <source>
        <dbReference type="ARBA" id="ARBA00023137"/>
    </source>
</evidence>
<dbReference type="Pfam" id="PF00876">
    <property type="entry name" value="Innexin"/>
    <property type="match status" value="1"/>
</dbReference>
<evidence type="ECO:0000256" key="19">
    <source>
        <dbReference type="ARBA" id="ARBA00023242"/>
    </source>
</evidence>
<evidence type="ECO:0000256" key="13">
    <source>
        <dbReference type="ARBA" id="ARBA00022868"/>
    </source>
</evidence>
<dbReference type="SMART" id="SM00220">
    <property type="entry name" value="S_TKc"/>
    <property type="match status" value="1"/>
</dbReference>
<dbReference type="PROSITE" id="PS51257">
    <property type="entry name" value="PROKAR_LIPOPROTEIN"/>
    <property type="match status" value="1"/>
</dbReference>
<dbReference type="Gene3D" id="3.30.200.20">
    <property type="entry name" value="Phosphorylase Kinase, domain 1"/>
    <property type="match status" value="1"/>
</dbReference>
<feature type="region of interest" description="Disordered" evidence="24">
    <location>
        <begin position="589"/>
        <end position="697"/>
    </location>
</feature>
<keyword evidence="19" id="KW-0539">Nucleus</keyword>
<evidence type="ECO:0000256" key="7">
    <source>
        <dbReference type="ARBA" id="ARBA00022692"/>
    </source>
</evidence>
<dbReference type="GO" id="GO:0005886">
    <property type="term" value="C:plasma membrane"/>
    <property type="evidence" value="ECO:0007669"/>
    <property type="project" value="UniProtKB-SubCell"/>
</dbReference>
<dbReference type="InterPro" id="IPR017441">
    <property type="entry name" value="Protein_kinase_ATP_BS"/>
</dbReference>
<comment type="caution">
    <text evidence="26">The sequence shown here is derived from an EMBL/GenBank/DDBJ whole genome shotgun (WGS) entry which is preliminary data.</text>
</comment>
<feature type="region of interest" description="Disordered" evidence="24">
    <location>
        <begin position="1363"/>
        <end position="1403"/>
    </location>
</feature>
<dbReference type="PANTHER" id="PTHR11042">
    <property type="entry name" value="EUKARYOTIC TRANSLATION INITIATION FACTOR 2-ALPHA KINASE EIF2-ALPHA KINASE -RELATED"/>
    <property type="match status" value="1"/>
</dbReference>